<evidence type="ECO:0000313" key="2">
    <source>
        <dbReference type="Proteomes" id="UP000499080"/>
    </source>
</evidence>
<accession>A0A4Y2VLU2</accession>
<protein>
    <submittedName>
        <fullName evidence="1">Uncharacterized protein</fullName>
    </submittedName>
</protein>
<gene>
    <name evidence="1" type="ORF">AVEN_245370_1</name>
</gene>
<dbReference type="EMBL" id="BGPR01048255">
    <property type="protein sequence ID" value="GBO25284.1"/>
    <property type="molecule type" value="Genomic_DNA"/>
</dbReference>
<comment type="caution">
    <text evidence="1">The sequence shown here is derived from an EMBL/GenBank/DDBJ whole genome shotgun (WGS) entry which is preliminary data.</text>
</comment>
<proteinExistence type="predicted"/>
<sequence>MLTCKKSQMQISCLEGNTPPIFSNSGRLAETGINFLYIASTEQTEYNEITLLPQRRNQHSIKKILTPTTIFRRRNCTLFETTSSHKPYKDAFAVTSIYSPDTW</sequence>
<dbReference type="AlphaFoldDB" id="A0A4Y2VLU2"/>
<organism evidence="1 2">
    <name type="scientific">Araneus ventricosus</name>
    <name type="common">Orbweaver spider</name>
    <name type="synonym">Epeira ventricosa</name>
    <dbReference type="NCBI Taxonomy" id="182803"/>
    <lineage>
        <taxon>Eukaryota</taxon>
        <taxon>Metazoa</taxon>
        <taxon>Ecdysozoa</taxon>
        <taxon>Arthropoda</taxon>
        <taxon>Chelicerata</taxon>
        <taxon>Arachnida</taxon>
        <taxon>Araneae</taxon>
        <taxon>Araneomorphae</taxon>
        <taxon>Entelegynae</taxon>
        <taxon>Araneoidea</taxon>
        <taxon>Araneidae</taxon>
        <taxon>Araneus</taxon>
    </lineage>
</organism>
<reference evidence="1 2" key="1">
    <citation type="journal article" date="2019" name="Sci. Rep.">
        <title>Orb-weaving spider Araneus ventricosus genome elucidates the spidroin gene catalogue.</title>
        <authorList>
            <person name="Kono N."/>
            <person name="Nakamura H."/>
            <person name="Ohtoshi R."/>
            <person name="Moran D.A.P."/>
            <person name="Shinohara A."/>
            <person name="Yoshida Y."/>
            <person name="Fujiwara M."/>
            <person name="Mori M."/>
            <person name="Tomita M."/>
            <person name="Arakawa K."/>
        </authorList>
    </citation>
    <scope>NUCLEOTIDE SEQUENCE [LARGE SCALE GENOMIC DNA]</scope>
</reference>
<name>A0A4Y2VLU2_ARAVE</name>
<evidence type="ECO:0000313" key="1">
    <source>
        <dbReference type="EMBL" id="GBO25284.1"/>
    </source>
</evidence>
<keyword evidence="2" id="KW-1185">Reference proteome</keyword>
<dbReference type="Proteomes" id="UP000499080">
    <property type="component" value="Unassembled WGS sequence"/>
</dbReference>